<proteinExistence type="inferred from homology"/>
<feature type="transmembrane region" description="Helical" evidence="11">
    <location>
        <begin position="88"/>
        <end position="110"/>
    </location>
</feature>
<feature type="transmembrane region" description="Helical" evidence="11">
    <location>
        <begin position="283"/>
        <end position="304"/>
    </location>
</feature>
<reference evidence="12 13" key="1">
    <citation type="submission" date="2015-06" db="EMBL/GenBank/DDBJ databases">
        <title>A Comprehensive Approach to Explore the Metabolic and Phylogenetic Diversity of Bacterial Steroid Degradation in the Environment: Testosterone as an Example.</title>
        <authorList>
            <person name="Yang F.-C."/>
            <person name="Chen Y.-L."/>
            <person name="Yu C.-P."/>
            <person name="Tang S.-L."/>
            <person name="Wang P.-H."/>
            <person name="Ismail W."/>
            <person name="Wang C.-H."/>
            <person name="Yang C.-Y."/>
            <person name="Chiang Y.-R."/>
        </authorList>
    </citation>
    <scope>NUCLEOTIDE SEQUENCE [LARGE SCALE GENOMIC DNA]</scope>
    <source>
        <strain evidence="12 13">DSM 18526</strain>
    </source>
</reference>
<keyword evidence="8 11" id="KW-1133">Transmembrane helix</keyword>
<name>A0A127FAV3_STEDE</name>
<feature type="transmembrane region" description="Helical" evidence="11">
    <location>
        <begin position="61"/>
        <end position="82"/>
    </location>
</feature>
<keyword evidence="3 11" id="KW-0328">Glycosyltransferase</keyword>
<keyword evidence="11" id="KW-0997">Cell inner membrane</keyword>
<gene>
    <name evidence="11" type="primary">mrdB</name>
    <name evidence="11" type="synonym">rodA</name>
    <name evidence="12" type="ORF">ACG33_06365</name>
</gene>
<keyword evidence="2 11" id="KW-1003">Cell membrane</keyword>
<evidence type="ECO:0000256" key="1">
    <source>
        <dbReference type="ARBA" id="ARBA00004141"/>
    </source>
</evidence>
<dbReference type="InterPro" id="IPR011923">
    <property type="entry name" value="RodA/MrdB"/>
</dbReference>
<dbReference type="HAMAP" id="MF_02079">
    <property type="entry name" value="PGT_RodA"/>
    <property type="match status" value="1"/>
</dbReference>
<dbReference type="GO" id="GO:0008955">
    <property type="term" value="F:peptidoglycan glycosyltransferase activity"/>
    <property type="evidence" value="ECO:0007669"/>
    <property type="project" value="UniProtKB-UniRule"/>
</dbReference>
<feature type="transmembrane region" description="Helical" evidence="11">
    <location>
        <begin position="349"/>
        <end position="372"/>
    </location>
</feature>
<dbReference type="AlphaFoldDB" id="A0A127FAV3"/>
<keyword evidence="13" id="KW-1185">Reference proteome</keyword>
<dbReference type="GO" id="GO:0071555">
    <property type="term" value="P:cell wall organization"/>
    <property type="evidence" value="ECO:0007669"/>
    <property type="project" value="UniProtKB-KW"/>
</dbReference>
<dbReference type="GO" id="GO:0008360">
    <property type="term" value="P:regulation of cell shape"/>
    <property type="evidence" value="ECO:0007669"/>
    <property type="project" value="UniProtKB-KW"/>
</dbReference>
<evidence type="ECO:0000256" key="4">
    <source>
        <dbReference type="ARBA" id="ARBA00022679"/>
    </source>
</evidence>
<keyword evidence="6 11" id="KW-0133">Cell shape</keyword>
<evidence type="ECO:0000256" key="8">
    <source>
        <dbReference type="ARBA" id="ARBA00022989"/>
    </source>
</evidence>
<organism evidence="12 13">
    <name type="scientific">Steroidobacter denitrificans</name>
    <dbReference type="NCBI Taxonomy" id="465721"/>
    <lineage>
        <taxon>Bacteria</taxon>
        <taxon>Pseudomonadati</taxon>
        <taxon>Pseudomonadota</taxon>
        <taxon>Gammaproteobacteria</taxon>
        <taxon>Steroidobacterales</taxon>
        <taxon>Steroidobacteraceae</taxon>
        <taxon>Steroidobacter</taxon>
    </lineage>
</organism>
<keyword evidence="7 11" id="KW-0573">Peptidoglycan synthesis</keyword>
<comment type="pathway">
    <text evidence="11">Cell wall biogenesis; peptidoglycan biosynthesis.</text>
</comment>
<comment type="catalytic activity">
    <reaction evidence="11">
        <text>[GlcNAc-(1-&gt;4)-Mur2Ac(oyl-L-Ala-gamma-D-Glu-L-Lys-D-Ala-D-Ala)](n)-di-trans,octa-cis-undecaprenyl diphosphate + beta-D-GlcNAc-(1-&gt;4)-Mur2Ac(oyl-L-Ala-gamma-D-Glu-L-Lys-D-Ala-D-Ala)-di-trans,octa-cis-undecaprenyl diphosphate = [GlcNAc-(1-&gt;4)-Mur2Ac(oyl-L-Ala-gamma-D-Glu-L-Lys-D-Ala-D-Ala)](n+1)-di-trans,octa-cis-undecaprenyl diphosphate + di-trans,octa-cis-undecaprenyl diphosphate + H(+)</text>
        <dbReference type="Rhea" id="RHEA:23708"/>
        <dbReference type="Rhea" id="RHEA-COMP:9602"/>
        <dbReference type="Rhea" id="RHEA-COMP:9603"/>
        <dbReference type="ChEBI" id="CHEBI:15378"/>
        <dbReference type="ChEBI" id="CHEBI:58405"/>
        <dbReference type="ChEBI" id="CHEBI:60033"/>
        <dbReference type="ChEBI" id="CHEBI:78435"/>
        <dbReference type="EC" id="2.4.99.28"/>
    </reaction>
</comment>
<dbReference type="GO" id="GO:0005886">
    <property type="term" value="C:plasma membrane"/>
    <property type="evidence" value="ECO:0007669"/>
    <property type="project" value="UniProtKB-SubCell"/>
</dbReference>
<accession>A0A127FAV3</accession>
<dbReference type="GO" id="GO:0032153">
    <property type="term" value="C:cell division site"/>
    <property type="evidence" value="ECO:0007669"/>
    <property type="project" value="TreeGrafter"/>
</dbReference>
<dbReference type="NCBIfam" id="TIGR02210">
    <property type="entry name" value="rodA_shape"/>
    <property type="match status" value="1"/>
</dbReference>
<evidence type="ECO:0000313" key="13">
    <source>
        <dbReference type="Proteomes" id="UP000070250"/>
    </source>
</evidence>
<dbReference type="STRING" id="465721.ACG33_06365"/>
<evidence type="ECO:0000256" key="2">
    <source>
        <dbReference type="ARBA" id="ARBA00022475"/>
    </source>
</evidence>
<dbReference type="Proteomes" id="UP000070250">
    <property type="component" value="Chromosome"/>
</dbReference>
<comment type="subcellular location">
    <subcellularLocation>
        <location evidence="11">Cell inner membrane</location>
        <topology evidence="11">Multi-pass membrane protein</topology>
    </subcellularLocation>
    <subcellularLocation>
        <location evidence="1">Membrane</location>
        <topology evidence="1">Multi-pass membrane protein</topology>
    </subcellularLocation>
</comment>
<keyword evidence="10 11" id="KW-0961">Cell wall biogenesis/degradation</keyword>
<dbReference type="OrthoDB" id="9768187at2"/>
<dbReference type="RefSeq" id="WP_066919667.1">
    <property type="nucleotide sequence ID" value="NZ_CP011971.1"/>
</dbReference>
<dbReference type="PROSITE" id="PS00428">
    <property type="entry name" value="FTSW_RODA_SPOVE"/>
    <property type="match status" value="1"/>
</dbReference>
<keyword evidence="4 11" id="KW-0808">Transferase</keyword>
<dbReference type="UniPathway" id="UPA00219"/>
<dbReference type="InterPro" id="IPR018365">
    <property type="entry name" value="Cell_cycle_FtsW-rel_CS"/>
</dbReference>
<evidence type="ECO:0000313" key="12">
    <source>
        <dbReference type="EMBL" id="AMN46725.1"/>
    </source>
</evidence>
<feature type="transmembrane region" description="Helical" evidence="11">
    <location>
        <begin position="316"/>
        <end position="343"/>
    </location>
</feature>
<keyword evidence="5 11" id="KW-0812">Transmembrane</keyword>
<sequence length="379" mass="40542">MNYDTLDTSRTQRTLSGGARLLFALHLDGPLFVALCLVGAVGTIVLFSASGRSFDVLEAQLLRFGLGLIAMTLLAQIPPRLIRSVSPWAYVAGLLLLLTVMFTGDVAMGAQRWLDLGILRFQPSEMMKLAVPLACAWFLNERPLPPSVPTLMVLIAAIGVPTLLIAEQPDLGTALLVVAGGGMVVLLAGLQLRYIAGLIGLLIPVAFVAWGFLLHDYQKQRVLTFLDPQSDPLGAGYHIIQSQIAIGSGGVFGKGYMNGSQVQLEFLPERSTDFIFAVIGEEWGLIGLITVIILLMFVIGRALYLATTAHDTFSRLASGSLALTFCVYVFVNTGMVTGLLPVVGVPLPFISYGGTAMVTLMAGFGILMSLCAKRKLVGR</sequence>
<dbReference type="PANTHER" id="PTHR30474:SF1">
    <property type="entry name" value="PEPTIDOGLYCAN GLYCOSYLTRANSFERASE MRDB"/>
    <property type="match status" value="1"/>
</dbReference>
<dbReference type="InterPro" id="IPR001182">
    <property type="entry name" value="FtsW/RodA"/>
</dbReference>
<dbReference type="EC" id="2.4.99.28" evidence="11"/>
<evidence type="ECO:0000256" key="9">
    <source>
        <dbReference type="ARBA" id="ARBA00023136"/>
    </source>
</evidence>
<comment type="function">
    <text evidence="11">Peptidoglycan polymerase that is essential for cell wall elongation.</text>
</comment>
<dbReference type="KEGG" id="sdf:ACG33_06365"/>
<dbReference type="GO" id="GO:0015648">
    <property type="term" value="F:lipid-linked peptidoglycan transporter activity"/>
    <property type="evidence" value="ECO:0007669"/>
    <property type="project" value="TreeGrafter"/>
</dbReference>
<evidence type="ECO:0000256" key="10">
    <source>
        <dbReference type="ARBA" id="ARBA00023316"/>
    </source>
</evidence>
<dbReference type="GO" id="GO:0009252">
    <property type="term" value="P:peptidoglycan biosynthetic process"/>
    <property type="evidence" value="ECO:0007669"/>
    <property type="project" value="UniProtKB-UniRule"/>
</dbReference>
<dbReference type="GO" id="GO:0051301">
    <property type="term" value="P:cell division"/>
    <property type="evidence" value="ECO:0007669"/>
    <property type="project" value="InterPro"/>
</dbReference>
<evidence type="ECO:0000256" key="5">
    <source>
        <dbReference type="ARBA" id="ARBA00022692"/>
    </source>
</evidence>
<evidence type="ECO:0000256" key="6">
    <source>
        <dbReference type="ARBA" id="ARBA00022960"/>
    </source>
</evidence>
<evidence type="ECO:0000256" key="11">
    <source>
        <dbReference type="HAMAP-Rule" id="MF_02079"/>
    </source>
</evidence>
<comment type="similarity">
    <text evidence="11">Belongs to the SEDS family. MrdB/RodA subfamily.</text>
</comment>
<dbReference type="EMBL" id="CP011971">
    <property type="protein sequence ID" value="AMN46725.1"/>
    <property type="molecule type" value="Genomic_DNA"/>
</dbReference>
<dbReference type="PATRIC" id="fig|465721.4.peg.1356"/>
<feature type="transmembrane region" description="Helical" evidence="11">
    <location>
        <begin position="195"/>
        <end position="213"/>
    </location>
</feature>
<evidence type="ECO:0000256" key="3">
    <source>
        <dbReference type="ARBA" id="ARBA00022676"/>
    </source>
</evidence>
<feature type="transmembrane region" description="Helical" evidence="11">
    <location>
        <begin position="148"/>
        <end position="165"/>
    </location>
</feature>
<evidence type="ECO:0000256" key="7">
    <source>
        <dbReference type="ARBA" id="ARBA00022984"/>
    </source>
</evidence>
<dbReference type="Pfam" id="PF01098">
    <property type="entry name" value="FTSW_RODA_SPOVE"/>
    <property type="match status" value="1"/>
</dbReference>
<feature type="transmembrane region" description="Helical" evidence="11">
    <location>
        <begin position="31"/>
        <end position="49"/>
    </location>
</feature>
<protein>
    <recommendedName>
        <fullName evidence="11">Peptidoglycan glycosyltransferase MrdB</fullName>
        <shortName evidence="11">PGT</shortName>
        <ecNumber evidence="11">2.4.99.28</ecNumber>
    </recommendedName>
    <alternativeName>
        <fullName evidence="11">Cell elongation protein RodA</fullName>
    </alternativeName>
    <alternativeName>
        <fullName evidence="11">Cell wall polymerase</fullName>
    </alternativeName>
    <alternativeName>
        <fullName evidence="11">Peptidoglycan polymerase</fullName>
        <shortName evidence="11">PG polymerase</shortName>
    </alternativeName>
</protein>
<keyword evidence="9 11" id="KW-0472">Membrane</keyword>
<feature type="transmembrane region" description="Helical" evidence="11">
    <location>
        <begin position="171"/>
        <end position="188"/>
    </location>
</feature>
<dbReference type="PANTHER" id="PTHR30474">
    <property type="entry name" value="CELL CYCLE PROTEIN"/>
    <property type="match status" value="1"/>
</dbReference>